<dbReference type="Proteomes" id="UP000077755">
    <property type="component" value="Chromosome 5"/>
</dbReference>
<gene>
    <name evidence="2" type="ORF">DCAR_0521783</name>
</gene>
<reference evidence="2" key="1">
    <citation type="journal article" date="2016" name="Nat. Genet.">
        <title>A high-quality carrot genome assembly provides new insights into carotenoid accumulation and asterid genome evolution.</title>
        <authorList>
            <person name="Iorizzo M."/>
            <person name="Ellison S."/>
            <person name="Senalik D."/>
            <person name="Zeng P."/>
            <person name="Satapoomin P."/>
            <person name="Huang J."/>
            <person name="Bowman M."/>
            <person name="Iovene M."/>
            <person name="Sanseverino W."/>
            <person name="Cavagnaro P."/>
            <person name="Yildiz M."/>
            <person name="Macko-Podgorni A."/>
            <person name="Moranska E."/>
            <person name="Grzebelus E."/>
            <person name="Grzebelus D."/>
            <person name="Ashrafi H."/>
            <person name="Zheng Z."/>
            <person name="Cheng S."/>
            <person name="Spooner D."/>
            <person name="Van Deynze A."/>
            <person name="Simon P."/>
        </authorList>
    </citation>
    <scope>NUCLEOTIDE SEQUENCE</scope>
    <source>
        <tissue evidence="2">Leaf</tissue>
    </source>
</reference>
<keyword evidence="3" id="KW-1185">Reference proteome</keyword>
<reference evidence="2" key="2">
    <citation type="submission" date="2022-03" db="EMBL/GenBank/DDBJ databases">
        <title>Draft title - Genomic analysis of global carrot germplasm unveils the trajectory of domestication and the origin of high carotenoid orange carrot.</title>
        <authorList>
            <person name="Iorizzo M."/>
            <person name="Ellison S."/>
            <person name="Senalik D."/>
            <person name="Macko-Podgorni A."/>
            <person name="Grzebelus D."/>
            <person name="Bostan H."/>
            <person name="Rolling W."/>
            <person name="Curaba J."/>
            <person name="Simon P."/>
        </authorList>
    </citation>
    <scope>NUCLEOTIDE SEQUENCE</scope>
    <source>
        <tissue evidence="2">Leaf</tissue>
    </source>
</reference>
<accession>A0AAF0X8Q4</accession>
<keyword evidence="1" id="KW-0732">Signal</keyword>
<feature type="signal peptide" evidence="1">
    <location>
        <begin position="1"/>
        <end position="26"/>
    </location>
</feature>
<evidence type="ECO:0000256" key="1">
    <source>
        <dbReference type="SAM" id="SignalP"/>
    </source>
</evidence>
<name>A0AAF0X8Q4_DAUCS</name>
<dbReference type="AlphaFoldDB" id="A0AAF0X8Q4"/>
<evidence type="ECO:0000313" key="3">
    <source>
        <dbReference type="Proteomes" id="UP000077755"/>
    </source>
</evidence>
<organism evidence="2 3">
    <name type="scientific">Daucus carota subsp. sativus</name>
    <name type="common">Carrot</name>
    <dbReference type="NCBI Taxonomy" id="79200"/>
    <lineage>
        <taxon>Eukaryota</taxon>
        <taxon>Viridiplantae</taxon>
        <taxon>Streptophyta</taxon>
        <taxon>Embryophyta</taxon>
        <taxon>Tracheophyta</taxon>
        <taxon>Spermatophyta</taxon>
        <taxon>Magnoliopsida</taxon>
        <taxon>eudicotyledons</taxon>
        <taxon>Gunneridae</taxon>
        <taxon>Pentapetalae</taxon>
        <taxon>asterids</taxon>
        <taxon>campanulids</taxon>
        <taxon>Apiales</taxon>
        <taxon>Apiaceae</taxon>
        <taxon>Apioideae</taxon>
        <taxon>Scandiceae</taxon>
        <taxon>Daucinae</taxon>
        <taxon>Daucus</taxon>
        <taxon>Daucus sect. Daucus</taxon>
    </lineage>
</organism>
<evidence type="ECO:0000313" key="2">
    <source>
        <dbReference type="EMBL" id="WOH02394.1"/>
    </source>
</evidence>
<dbReference type="EMBL" id="CP093347">
    <property type="protein sequence ID" value="WOH02394.1"/>
    <property type="molecule type" value="Genomic_DNA"/>
</dbReference>
<feature type="chain" id="PRO_5042048103" evidence="1">
    <location>
        <begin position="27"/>
        <end position="149"/>
    </location>
</feature>
<proteinExistence type="predicted"/>
<protein>
    <submittedName>
        <fullName evidence="2">Uncharacterized protein</fullName>
    </submittedName>
</protein>
<sequence>MIVMAVLNLRSVLAILTLLWLQPMEPRNIYKAEVDMSGVPKIFGRFEGGGSLYQYPEDDTELLGLCWTPSAKMRWIGGKFDRTKIYHVEMEAESCTVEDFLKVLKGIGCEDLFIACSVERANLFFVELNEDSATRLRGSSGICDVYPRG</sequence>